<sequence length="273" mass="30245">MDCNHYASLTRPANEEIRVAVIGLGPGGLALAKSMAKVHPVCGFDYCWDGSPDPVENIWWSTNPNDLSSATHFIIADSYSRRYTGRELKVWVTDMLWARCIIRAALEGRKSPATIIMASVVPNVGRTRELFGNFHAEGHRLGVAPQLPLHVGVDDASNGLPKLVAGIDRESMRSVRSLYGSVFDRTEVFHVGTMEQAEVFTCQFAFTDVWVRALLRMDMEGIGERAAESYGDDEDSKDRWGFENPGDFDKVVYSKGSPNFDLSEDSDSSTRTA</sequence>
<dbReference type="SUPFAM" id="SSF51735">
    <property type="entry name" value="NAD(P)-binding Rossmann-fold domains"/>
    <property type="match status" value="1"/>
</dbReference>
<feature type="compositionally biased region" description="Basic and acidic residues" evidence="1">
    <location>
        <begin position="236"/>
        <end position="246"/>
    </location>
</feature>
<dbReference type="EMBL" id="KN846963">
    <property type="protein sequence ID" value="KIW62382.1"/>
    <property type="molecule type" value="Genomic_DNA"/>
</dbReference>
<keyword evidence="3" id="KW-1185">Reference proteome</keyword>
<evidence type="ECO:0000313" key="2">
    <source>
        <dbReference type="EMBL" id="KIW62382.1"/>
    </source>
</evidence>
<dbReference type="HOGENOM" id="CLU_1019411_0_0_1"/>
<dbReference type="InterPro" id="IPR036291">
    <property type="entry name" value="NAD(P)-bd_dom_sf"/>
</dbReference>
<dbReference type="Proteomes" id="UP000054266">
    <property type="component" value="Unassembled WGS sequence"/>
</dbReference>
<name>A0A0D2DJ38_9EURO</name>
<feature type="region of interest" description="Disordered" evidence="1">
    <location>
        <begin position="226"/>
        <end position="246"/>
    </location>
</feature>
<dbReference type="AlphaFoldDB" id="A0A0D2DJ38"/>
<evidence type="ECO:0000313" key="3">
    <source>
        <dbReference type="Proteomes" id="UP000054266"/>
    </source>
</evidence>
<proteinExistence type="predicted"/>
<gene>
    <name evidence="2" type="ORF">PV04_10562</name>
</gene>
<protein>
    <submittedName>
        <fullName evidence="2">Uncharacterized protein</fullName>
    </submittedName>
</protein>
<accession>A0A0D2DJ38</accession>
<evidence type="ECO:0000256" key="1">
    <source>
        <dbReference type="SAM" id="MobiDB-lite"/>
    </source>
</evidence>
<organism evidence="2 3">
    <name type="scientific">Phialophora macrospora</name>
    <dbReference type="NCBI Taxonomy" id="1851006"/>
    <lineage>
        <taxon>Eukaryota</taxon>
        <taxon>Fungi</taxon>
        <taxon>Dikarya</taxon>
        <taxon>Ascomycota</taxon>
        <taxon>Pezizomycotina</taxon>
        <taxon>Eurotiomycetes</taxon>
        <taxon>Chaetothyriomycetidae</taxon>
        <taxon>Chaetothyriales</taxon>
        <taxon>Herpotrichiellaceae</taxon>
        <taxon>Phialophora</taxon>
    </lineage>
</organism>
<reference evidence="2 3" key="1">
    <citation type="submission" date="2015-01" db="EMBL/GenBank/DDBJ databases">
        <title>The Genome Sequence of Capronia semiimmersa CBS27337.</title>
        <authorList>
            <consortium name="The Broad Institute Genomics Platform"/>
            <person name="Cuomo C."/>
            <person name="de Hoog S."/>
            <person name="Gorbushina A."/>
            <person name="Stielow B."/>
            <person name="Teixiera M."/>
            <person name="Abouelleil A."/>
            <person name="Chapman S.B."/>
            <person name="Priest M."/>
            <person name="Young S.K."/>
            <person name="Wortman J."/>
            <person name="Nusbaum C."/>
            <person name="Birren B."/>
        </authorList>
    </citation>
    <scope>NUCLEOTIDE SEQUENCE [LARGE SCALE GENOMIC DNA]</scope>
    <source>
        <strain evidence="2 3">CBS 27337</strain>
    </source>
</reference>